<evidence type="ECO:0000256" key="3">
    <source>
        <dbReference type="ARBA" id="ARBA00012243"/>
    </source>
</evidence>
<dbReference type="PANTHER" id="PTHR10067:SF6">
    <property type="entry name" value="PHOSPHATIDYLSERINE DECARBOXYLASE PROENZYME, MITOCHONDRIAL"/>
    <property type="match status" value="1"/>
</dbReference>
<protein>
    <recommendedName>
        <fullName evidence="3">phosphatidylserine decarboxylase</fullName>
        <ecNumber evidence="3">4.1.1.65</ecNumber>
    </recommendedName>
</protein>
<dbReference type="NCBIfam" id="TIGR00163">
    <property type="entry name" value="PS_decarb"/>
    <property type="match status" value="1"/>
</dbReference>
<dbReference type="GO" id="GO:0004609">
    <property type="term" value="F:phosphatidylserine decarboxylase activity"/>
    <property type="evidence" value="ECO:0007669"/>
    <property type="project" value="UniProtKB-EC"/>
</dbReference>
<keyword evidence="10 14" id="KW-0456">Lyase</keyword>
<evidence type="ECO:0000256" key="10">
    <source>
        <dbReference type="ARBA" id="ARBA00023239"/>
    </source>
</evidence>
<comment type="pathway">
    <text evidence="13">Phospholipid metabolism; phosphatidylethanolamine biosynthesis.</text>
</comment>
<comment type="pathway">
    <text evidence="2">Lipid metabolism.</text>
</comment>
<dbReference type="PANTHER" id="PTHR10067">
    <property type="entry name" value="PHOSPHATIDYLSERINE DECARBOXYLASE"/>
    <property type="match status" value="1"/>
</dbReference>
<dbReference type="InterPro" id="IPR033178">
    <property type="entry name" value="PSD_type1_pro"/>
</dbReference>
<keyword evidence="4" id="KW-1003">Cell membrane</keyword>
<evidence type="ECO:0000256" key="13">
    <source>
        <dbReference type="ARBA" id="ARBA00024326"/>
    </source>
</evidence>
<keyword evidence="12" id="KW-0670">Pyruvate</keyword>
<dbReference type="AlphaFoldDB" id="A0A3B1C6A1"/>
<evidence type="ECO:0000256" key="6">
    <source>
        <dbReference type="ARBA" id="ARBA00022793"/>
    </source>
</evidence>
<evidence type="ECO:0000256" key="1">
    <source>
        <dbReference type="ARBA" id="ARBA00001928"/>
    </source>
</evidence>
<dbReference type="UniPathway" id="UPA00558"/>
<sequence>MHPSLSDRLFALLQIILPHHFLSRIMLRLTRSRGLFRRLFTPWFIRHFNIDMSQAREPDWRKYENFNQFFTRELKPDARPVEGDERSLLSPVDGCVSQAGKIRADRIFQAKGHDYSLAALLGGESPWPTTFADGEFATLYLSPRDYHRIHMPIDGKLLEVIHVPGRLFSVNPATTRTIPGLFARNERVVCIFETTVGPMAMVLVGAIFVASIETVWQGIVTPPAGRKVRRWDYREKDIVLKKAQEMGRFNMGSTVILLFGKNRIVLDKKIKAMAPVQMGQRLGETASHPYPGSGLHVGRP</sequence>
<evidence type="ECO:0000256" key="7">
    <source>
        <dbReference type="ARBA" id="ARBA00023098"/>
    </source>
</evidence>
<evidence type="ECO:0000256" key="8">
    <source>
        <dbReference type="ARBA" id="ARBA00023136"/>
    </source>
</evidence>
<keyword evidence="7" id="KW-0443">Lipid metabolism</keyword>
<keyword evidence="9" id="KW-0594">Phospholipid biosynthesis</keyword>
<dbReference type="HAMAP" id="MF_00662">
    <property type="entry name" value="PS_decarb_PSD_B_type1"/>
    <property type="match status" value="1"/>
</dbReference>
<name>A0A3B1C6A1_9ZZZZ</name>
<dbReference type="Pfam" id="PF02666">
    <property type="entry name" value="PS_Dcarbxylase"/>
    <property type="match status" value="1"/>
</dbReference>
<evidence type="ECO:0000256" key="9">
    <source>
        <dbReference type="ARBA" id="ARBA00023209"/>
    </source>
</evidence>
<accession>A0A3B1C6A1</accession>
<dbReference type="InterPro" id="IPR033177">
    <property type="entry name" value="PSD-B"/>
</dbReference>
<dbReference type="EC" id="4.1.1.65" evidence="3"/>
<evidence type="ECO:0000256" key="2">
    <source>
        <dbReference type="ARBA" id="ARBA00005189"/>
    </source>
</evidence>
<dbReference type="GO" id="GO:0006646">
    <property type="term" value="P:phosphatidylethanolamine biosynthetic process"/>
    <property type="evidence" value="ECO:0007669"/>
    <property type="project" value="UniProtKB-UniPathway"/>
</dbReference>
<evidence type="ECO:0000313" key="14">
    <source>
        <dbReference type="EMBL" id="VAX12427.1"/>
    </source>
</evidence>
<evidence type="ECO:0000256" key="4">
    <source>
        <dbReference type="ARBA" id="ARBA00022475"/>
    </source>
</evidence>
<organism evidence="14">
    <name type="scientific">hydrothermal vent metagenome</name>
    <dbReference type="NCBI Taxonomy" id="652676"/>
    <lineage>
        <taxon>unclassified sequences</taxon>
        <taxon>metagenomes</taxon>
        <taxon>ecological metagenomes</taxon>
    </lineage>
</organism>
<evidence type="ECO:0000256" key="11">
    <source>
        <dbReference type="ARBA" id="ARBA00023264"/>
    </source>
</evidence>
<evidence type="ECO:0000256" key="5">
    <source>
        <dbReference type="ARBA" id="ARBA00022516"/>
    </source>
</evidence>
<dbReference type="InterPro" id="IPR003817">
    <property type="entry name" value="PS_Dcarbxylase"/>
</dbReference>
<keyword evidence="11" id="KW-1208">Phospholipid metabolism</keyword>
<proteinExistence type="inferred from homology"/>
<keyword evidence="8" id="KW-0472">Membrane</keyword>
<keyword evidence="6" id="KW-0210">Decarboxylase</keyword>
<gene>
    <name evidence="14" type="ORF">MNBD_GAMMA24-2418</name>
</gene>
<comment type="cofactor">
    <cofactor evidence="1">
        <name>pyruvate</name>
        <dbReference type="ChEBI" id="CHEBI:15361"/>
    </cofactor>
</comment>
<reference evidence="14" key="1">
    <citation type="submission" date="2018-06" db="EMBL/GenBank/DDBJ databases">
        <authorList>
            <person name="Zhirakovskaya E."/>
        </authorList>
    </citation>
    <scope>NUCLEOTIDE SEQUENCE</scope>
</reference>
<dbReference type="EMBL" id="UOFZ01000037">
    <property type="protein sequence ID" value="VAX12427.1"/>
    <property type="molecule type" value="Genomic_DNA"/>
</dbReference>
<keyword evidence="5" id="KW-0444">Lipid biosynthesis</keyword>
<evidence type="ECO:0000256" key="12">
    <source>
        <dbReference type="ARBA" id="ARBA00023317"/>
    </source>
</evidence>